<dbReference type="PANTHER" id="PTHR45024">
    <property type="entry name" value="DEHYDROGENASES, SHORT CHAIN"/>
    <property type="match status" value="1"/>
</dbReference>
<accession>A0A2S6A5Z5</accession>
<dbReference type="PROSITE" id="PS00061">
    <property type="entry name" value="ADH_SHORT"/>
    <property type="match status" value="1"/>
</dbReference>
<sequence>MMATLDFSDRIVVVTGAGRGIGRAHALLLASRGASVVVGDLGASIDGSGVDGDDPAAQVVDEITAAGGTAVACAADVSTEDGARALVDAAVSSFGGLTGVVNNAGIVRTAPFDEVPDEEYQRHLDVHYFGTLRVCRAAWPHLLRAESPRIVNTISQAMLGNPGMSHYGGSKGAVFGLTRNLALEGLDKGIKVNAVAPGAGTRMAEAAADTLSPEIMEYMRTSLLPEHIAPVVAYLLHPSCDVTGEVFNVAGGIVNRLALVNTVGIHDPGLTVESVAERFDQVMAITPDALPQVVAPAQMPVS</sequence>
<dbReference type="PRINTS" id="PR00081">
    <property type="entry name" value="GDHRDH"/>
</dbReference>
<dbReference type="Proteomes" id="UP000238356">
    <property type="component" value="Unassembled WGS sequence"/>
</dbReference>
<dbReference type="InterPro" id="IPR020904">
    <property type="entry name" value="Sc_DH/Rdtase_CS"/>
</dbReference>
<dbReference type="Pfam" id="PF00106">
    <property type="entry name" value="adh_short"/>
    <property type="match status" value="1"/>
</dbReference>
<reference evidence="3 4" key="1">
    <citation type="submission" date="2018-02" db="EMBL/GenBank/DDBJ databases">
        <title>8 Nocardia nova and 1 Nocardia cyriacigeorgica strain used for evolution to TMP-SMX.</title>
        <authorList>
            <person name="Mehta H."/>
            <person name="Weng J."/>
            <person name="Shamoo Y."/>
        </authorList>
    </citation>
    <scope>NUCLEOTIDE SEQUENCE [LARGE SCALE GENOMIC DNA]</scope>
    <source>
        <strain evidence="3 4">BAA2227</strain>
    </source>
</reference>
<proteinExistence type="inferred from homology"/>
<dbReference type="EMBL" id="PSZD01000009">
    <property type="protein sequence ID" value="PPJ27723.1"/>
    <property type="molecule type" value="Genomic_DNA"/>
</dbReference>
<dbReference type="AlphaFoldDB" id="A0A2S6A5Z5"/>
<name>A0A2S6A5Z5_9NOCA</name>
<dbReference type="PANTHER" id="PTHR45024:SF2">
    <property type="entry name" value="SCP2 DOMAIN-CONTAINING PROTEIN"/>
    <property type="match status" value="1"/>
</dbReference>
<dbReference type="InterPro" id="IPR002347">
    <property type="entry name" value="SDR_fam"/>
</dbReference>
<dbReference type="FunFam" id="3.40.50.720:FF:000084">
    <property type="entry name" value="Short-chain dehydrogenase reductase"/>
    <property type="match status" value="1"/>
</dbReference>
<dbReference type="InterPro" id="IPR036291">
    <property type="entry name" value="NAD(P)-bd_dom_sf"/>
</dbReference>
<keyword evidence="2" id="KW-0560">Oxidoreductase</keyword>
<dbReference type="GO" id="GO:0016491">
    <property type="term" value="F:oxidoreductase activity"/>
    <property type="evidence" value="ECO:0007669"/>
    <property type="project" value="UniProtKB-KW"/>
</dbReference>
<protein>
    <submittedName>
        <fullName evidence="3">KR domain-containing protein</fullName>
    </submittedName>
</protein>
<evidence type="ECO:0000313" key="4">
    <source>
        <dbReference type="Proteomes" id="UP000238356"/>
    </source>
</evidence>
<dbReference type="Gene3D" id="3.40.50.720">
    <property type="entry name" value="NAD(P)-binding Rossmann-like Domain"/>
    <property type="match status" value="1"/>
</dbReference>
<evidence type="ECO:0000313" key="3">
    <source>
        <dbReference type="EMBL" id="PPJ27723.1"/>
    </source>
</evidence>
<comment type="caution">
    <text evidence="3">The sequence shown here is derived from an EMBL/GenBank/DDBJ whole genome shotgun (WGS) entry which is preliminary data.</text>
</comment>
<dbReference type="SUPFAM" id="SSF51735">
    <property type="entry name" value="NAD(P)-binding Rossmann-fold domains"/>
    <property type="match status" value="1"/>
</dbReference>
<dbReference type="InterPro" id="IPR051687">
    <property type="entry name" value="Peroxisomal_Beta-Oxidation"/>
</dbReference>
<evidence type="ECO:0000256" key="1">
    <source>
        <dbReference type="ARBA" id="ARBA00006484"/>
    </source>
</evidence>
<keyword evidence="4" id="KW-1185">Reference proteome</keyword>
<gene>
    <name evidence="3" type="ORF">C5F51_17045</name>
</gene>
<evidence type="ECO:0000256" key="2">
    <source>
        <dbReference type="ARBA" id="ARBA00023002"/>
    </source>
</evidence>
<organism evidence="3 4">
    <name type="scientific">Nocardia nova</name>
    <dbReference type="NCBI Taxonomy" id="37330"/>
    <lineage>
        <taxon>Bacteria</taxon>
        <taxon>Bacillati</taxon>
        <taxon>Actinomycetota</taxon>
        <taxon>Actinomycetes</taxon>
        <taxon>Mycobacteriales</taxon>
        <taxon>Nocardiaceae</taxon>
        <taxon>Nocardia</taxon>
    </lineage>
</organism>
<comment type="similarity">
    <text evidence="1">Belongs to the short-chain dehydrogenases/reductases (SDR) family.</text>
</comment>